<sequence length="106" mass="12435">MALTQTDITKLSKIFATKEDLRKALAPYATKEDLRKALAPYATKEDLEKYLTVDEFRQFKDDVLTGLDKVMGELKKIREEQIFMHNKVYQDHEKRITRLEQTQSLA</sequence>
<reference evidence="2" key="1">
    <citation type="journal article" date="2020" name="Microorganisms">
        <title>Complete Genome of a Member of a New Bacterial Lineage in the Microgenomates Group Reveals an Unusual Nucleotide Composition Disparity Between Two Strands of DNA and Limited Metabolic Potential.</title>
        <authorList>
            <person name="Kadnikov V.V."/>
            <person name="Mardanov A.V."/>
            <person name="Beletsky A.V."/>
            <person name="Karnachuk O.V."/>
            <person name="Ravin N.V."/>
        </authorList>
    </citation>
    <scope>NUCLEOTIDE SEQUENCE [LARGE SCALE GENOMIC DNA]</scope>
</reference>
<dbReference type="Proteomes" id="UP000463983">
    <property type="component" value="Chromosome"/>
</dbReference>
<dbReference type="EMBL" id="CP047901">
    <property type="protein sequence ID" value="QHO63509.1"/>
    <property type="molecule type" value="Genomic_DNA"/>
</dbReference>
<keyword evidence="2" id="KW-1185">Reference proteome</keyword>
<dbReference type="AlphaFoldDB" id="A0A857N826"/>
<protein>
    <submittedName>
        <fullName evidence="1">Uncharacterized protein</fullName>
    </submittedName>
</protein>
<accession>A0A857N826</accession>
<name>A0A857N826_9BACT</name>
<evidence type="ECO:0000313" key="1">
    <source>
        <dbReference type="EMBL" id="QHO63509.1"/>
    </source>
</evidence>
<organism evidence="1 2">
    <name type="scientific">Candidatus Chazhemtobacterium aquaticus</name>
    <dbReference type="NCBI Taxonomy" id="2715735"/>
    <lineage>
        <taxon>Bacteria</taxon>
        <taxon>Candidatus Chazhemtobacteraceae</taxon>
        <taxon>Candidatus Chazhemtobacterium</taxon>
    </lineage>
</organism>
<gene>
    <name evidence="1" type="ORF">MICH65_0528</name>
</gene>
<proteinExistence type="predicted"/>
<evidence type="ECO:0000313" key="2">
    <source>
        <dbReference type="Proteomes" id="UP000463983"/>
    </source>
</evidence>
<dbReference type="RefSeq" id="WP_161931888.1">
    <property type="nucleotide sequence ID" value="NZ_CP047901.1"/>
</dbReference>
<dbReference type="KEGG" id="caqa:MICH65_0528"/>